<sequence>MTDLHDRAAAVLGTEEGRVRWPYGMSPIHPSEKRKDPERYEQRRAQRLAGQEAMVSWAEHYGLKYSEAGCCPFWLQGKTSRRCRPYGPHANRCTRYGTHVDQDWLDHAVGWLKGGRPAVLTSAPYGLEYITEAPERLAYWQQEDPRLQVVQGTGWYGHGTTQIVMWRTDILDEVAPA</sequence>
<gene>
    <name evidence="1" type="ORF">H1R13_27350</name>
</gene>
<dbReference type="OrthoDB" id="4200177at2"/>
<dbReference type="AlphaFoldDB" id="A0A7X1I4B0"/>
<dbReference type="EMBL" id="JACMHY010000013">
    <property type="protein sequence ID" value="MBC2868549.1"/>
    <property type="molecule type" value="Genomic_DNA"/>
</dbReference>
<dbReference type="RefSeq" id="WP_159662460.1">
    <property type="nucleotide sequence ID" value="NZ_JACMHY010000013.1"/>
</dbReference>
<reference evidence="1 2" key="1">
    <citation type="submission" date="2020-08" db="EMBL/GenBank/DDBJ databases">
        <title>Whole-Genome Sequence of French Clinical Streptomyces mexicanus Strain Q0842.</title>
        <authorList>
            <person name="Boxberger M."/>
            <person name="La Scola B."/>
        </authorList>
    </citation>
    <scope>NUCLEOTIDE SEQUENCE [LARGE SCALE GENOMIC DNA]</scope>
    <source>
        <strain evidence="1 2">Marseille-Q0842</strain>
    </source>
</reference>
<comment type="caution">
    <text evidence="1">The sequence shown here is derived from an EMBL/GenBank/DDBJ whole genome shotgun (WGS) entry which is preliminary data.</text>
</comment>
<evidence type="ECO:0000313" key="2">
    <source>
        <dbReference type="Proteomes" id="UP000517694"/>
    </source>
</evidence>
<proteinExistence type="predicted"/>
<protein>
    <submittedName>
        <fullName evidence="1">Uncharacterized protein</fullName>
    </submittedName>
</protein>
<accession>A0A7X1I4B0</accession>
<organism evidence="1 2">
    <name type="scientific">Streptomyces mexicanus</name>
    <dbReference type="NCBI Taxonomy" id="178566"/>
    <lineage>
        <taxon>Bacteria</taxon>
        <taxon>Bacillati</taxon>
        <taxon>Actinomycetota</taxon>
        <taxon>Actinomycetes</taxon>
        <taxon>Kitasatosporales</taxon>
        <taxon>Streptomycetaceae</taxon>
        <taxon>Streptomyces</taxon>
    </lineage>
</organism>
<name>A0A7X1I4B0_9ACTN</name>
<dbReference type="Proteomes" id="UP000517694">
    <property type="component" value="Unassembled WGS sequence"/>
</dbReference>
<keyword evidence="2" id="KW-1185">Reference proteome</keyword>
<evidence type="ECO:0000313" key="1">
    <source>
        <dbReference type="EMBL" id="MBC2868549.1"/>
    </source>
</evidence>